<feature type="transmembrane region" description="Helical" evidence="21">
    <location>
        <begin position="998"/>
        <end position="1019"/>
    </location>
</feature>
<dbReference type="InterPro" id="IPR001220">
    <property type="entry name" value="Legume_lectin_dom"/>
</dbReference>
<keyword evidence="16" id="KW-0675">Receptor</keyword>
<dbReference type="CDD" id="cd06899">
    <property type="entry name" value="lectin_legume_LecRK_Arcelin_ConA"/>
    <property type="match status" value="2"/>
</dbReference>
<sequence length="1386" mass="148930">MIDDPSMHFKPHSIVSFLVLLLLFHAAAAGGDGDQFRYDGFAGAALDLDGMAVVEPDGKLMLTNVTSQMKGHAFHPAPLRFHHPPPANGTAAAARSFSTAFVFAIAADYVTVSGNGLAFFVAPSKNMSTASPSQFLGLFNSENNGNASNRVFAVELDTILNPEFRDINSNHVGVDVNGLVSVAAEPAGYYDDATGGAFKNLTLFSGAAMQVWVDYDGRAAVVNVTLAPVEVAKPRRPLISVAVDLSPVVNGTAYVGLSSSTGPFHTRHYVLGWSFAMDGPAPPLDYAKLPKMPVVSAKRRSKALDVVIPVAAPLLALAVVAGVSFLVWRRLRYAELREDWEVEFGPHRFAYKDLFVATAGFDGKRLLGVGGFGRVYRGVLPASGTEVAVKIVSHDAKQGMRQFVAEVVSIGRLRHRNVVPLLGYCRRRGELLLVYDYMPNGSLDRWLHDHGAPPLGWAQRLHAVRGVAAGLLYLHEDWEQVVVHRDVKASNVLLDGEMNARLGDFGLARLYDRGADPQTTRVVGTMGYLAPELAHTRRVTPATDVFAFGSFVLEVACGRRPIERGGAMTAAADEDGQLVLADWVLDRWHKGDIAAAADARLCGDYDAKEAALVLKLGLLCSHPVAAARPTMRQVVHFLDGDAPLPEPEPTYRSFTTLAMMQNADGFDSCAVSYPSTATSIDGASSVLSGGRERAFFAMVSLPCLVVLLLAAAVGVEAAGGGGGGGVEFVYDGFGGAALALDGMATVTPGGLLLLTNDTDMNKGHAFHPDPVRFVGGGGGGGGGVVASFSTTFVFAIVSEFLDLSTSGFAFLVAPSRDLSAAMPQQYLGMFNASGNGDARNRIFAVEFDTVRNPEFADINNNHVGVDVNSLNSSAAATAGYYDDATAAFQNLSLISRQPMQVWVDYDAAAAEVTVAMAPARRPRPKKPLLSTAVNLSTVVADAAYVGFSSASSIVLCKHYVLSWSFRLGGGGAAPALDYAKLPKLPRIGPKPRSKALTVALPIVTTAIVLTAVAVGFLLLRQRLRYAELREDWEVEFGPHRFSFKDLYDATGGFKDKRLLGAGGFGRVYKGVLPRSRTEVAVKRVSHESRQGMREFIAEVVSIGRIRHRNLVQLLGYCRRKGELLLVYDYMPNGSLDKYLHGCDEKPILDWAQRIYIIKGVASGLLYMHEDWEQVVIHRDIKASNVLLDSEMNGRLGDFGLARLYDHGADPQTTHVVGTMGYLAPEMVRSGKATTRSDVFAFGAFLLEVTCGRRPIEEEEEVAGAGADDDDRFVLVDWVLGHWREGAITDAVDAKLGGEYDAAEAELVLRLGLTCLHPSPAARPSMRQVMQYLDGSAPLPELPPTYVTFNMLAAMDTHQNVFGAWSVRRSSAMSVATVSDIGLSGGR</sequence>
<keyword evidence="5" id="KW-1003">Cell membrane</keyword>
<organism evidence="24 25">
    <name type="scientific">Oryza rufipogon</name>
    <name type="common">Brownbeard rice</name>
    <name type="synonym">Asian wild rice</name>
    <dbReference type="NCBI Taxonomy" id="4529"/>
    <lineage>
        <taxon>Eukaryota</taxon>
        <taxon>Viridiplantae</taxon>
        <taxon>Streptophyta</taxon>
        <taxon>Embryophyta</taxon>
        <taxon>Tracheophyta</taxon>
        <taxon>Spermatophyta</taxon>
        <taxon>Magnoliopsida</taxon>
        <taxon>Liliopsida</taxon>
        <taxon>Poales</taxon>
        <taxon>Poaceae</taxon>
        <taxon>BOP clade</taxon>
        <taxon>Oryzoideae</taxon>
        <taxon>Oryzeae</taxon>
        <taxon>Oryzinae</taxon>
        <taxon>Oryza</taxon>
    </lineage>
</organism>
<keyword evidence="10" id="KW-0430">Lectin</keyword>
<comment type="similarity">
    <text evidence="3">In the C-terminal section; belongs to the protein kinase superfamily. Ser/Thr protein kinase family.</text>
</comment>
<evidence type="ECO:0000256" key="12">
    <source>
        <dbReference type="ARBA" id="ARBA00022777"/>
    </source>
</evidence>
<evidence type="ECO:0000256" key="5">
    <source>
        <dbReference type="ARBA" id="ARBA00022475"/>
    </source>
</evidence>
<evidence type="ECO:0000256" key="11">
    <source>
        <dbReference type="ARBA" id="ARBA00022741"/>
    </source>
</evidence>
<dbReference type="InterPro" id="IPR050528">
    <property type="entry name" value="L-type_Lectin-RKs"/>
</dbReference>
<dbReference type="EnsemblPlants" id="ORUFI10G11960.1">
    <property type="protein sequence ID" value="ORUFI10G11960.1"/>
    <property type="gene ID" value="ORUFI10G11960"/>
</dbReference>
<evidence type="ECO:0000259" key="23">
    <source>
        <dbReference type="PROSITE" id="PS50011"/>
    </source>
</evidence>
<dbReference type="Gramene" id="ORUFI10G11960.1">
    <property type="protein sequence ID" value="ORUFI10G11960.1"/>
    <property type="gene ID" value="ORUFI10G11960"/>
</dbReference>
<dbReference type="EC" id="2.7.11.1" evidence="4"/>
<evidence type="ECO:0000256" key="22">
    <source>
        <dbReference type="SAM" id="SignalP"/>
    </source>
</evidence>
<feature type="binding site" evidence="20">
    <location>
        <position position="1082"/>
    </location>
    <ligand>
        <name>ATP</name>
        <dbReference type="ChEBI" id="CHEBI:30616"/>
    </ligand>
</feature>
<keyword evidence="17" id="KW-0325">Glycoprotein</keyword>
<dbReference type="HOGENOM" id="CLU_000288_62_0_1"/>
<comment type="catalytic activity">
    <reaction evidence="18">
        <text>L-threonyl-[protein] + ATP = O-phospho-L-threonyl-[protein] + ADP + H(+)</text>
        <dbReference type="Rhea" id="RHEA:46608"/>
        <dbReference type="Rhea" id="RHEA-COMP:11060"/>
        <dbReference type="Rhea" id="RHEA-COMP:11605"/>
        <dbReference type="ChEBI" id="CHEBI:15378"/>
        <dbReference type="ChEBI" id="CHEBI:30013"/>
        <dbReference type="ChEBI" id="CHEBI:30616"/>
        <dbReference type="ChEBI" id="CHEBI:61977"/>
        <dbReference type="ChEBI" id="CHEBI:456216"/>
        <dbReference type="EC" id="2.7.11.1"/>
    </reaction>
    <physiologicalReaction direction="left-to-right" evidence="18">
        <dbReference type="Rhea" id="RHEA:46609"/>
    </physiologicalReaction>
</comment>
<keyword evidence="13 20" id="KW-0067">ATP-binding</keyword>
<keyword evidence="7" id="KW-0808">Transferase</keyword>
<keyword evidence="12" id="KW-0418">Kinase</keyword>
<evidence type="ECO:0000256" key="21">
    <source>
        <dbReference type="SAM" id="Phobius"/>
    </source>
</evidence>
<dbReference type="PROSITE" id="PS50011">
    <property type="entry name" value="PROTEIN_KINASE_DOM"/>
    <property type="match status" value="2"/>
</dbReference>
<evidence type="ECO:0000256" key="19">
    <source>
        <dbReference type="ARBA" id="ARBA00048977"/>
    </source>
</evidence>
<comment type="similarity">
    <text evidence="2">In the N-terminal section; belongs to the leguminous lectin family.</text>
</comment>
<evidence type="ECO:0000256" key="20">
    <source>
        <dbReference type="PROSITE-ProRule" id="PRU10141"/>
    </source>
</evidence>
<evidence type="ECO:0000256" key="16">
    <source>
        <dbReference type="ARBA" id="ARBA00023170"/>
    </source>
</evidence>
<dbReference type="Gene3D" id="3.30.200.20">
    <property type="entry name" value="Phosphorylase Kinase, domain 1"/>
    <property type="match status" value="2"/>
</dbReference>
<keyword evidence="25" id="KW-1185">Reference proteome</keyword>
<keyword evidence="9 22" id="KW-0732">Signal</keyword>
<dbReference type="CDD" id="cd14066">
    <property type="entry name" value="STKc_IRAK"/>
    <property type="match status" value="2"/>
</dbReference>
<comment type="subcellular location">
    <subcellularLocation>
        <location evidence="1">Cell membrane</location>
        <topology evidence="1">Single-pass type I membrane protein</topology>
    </subcellularLocation>
</comment>
<dbReference type="PANTHER" id="PTHR27007">
    <property type="match status" value="1"/>
</dbReference>
<keyword evidence="8 21" id="KW-0812">Transmembrane</keyword>
<dbReference type="SUPFAM" id="SSF49899">
    <property type="entry name" value="Concanavalin A-like lectins/glucanases"/>
    <property type="match status" value="2"/>
</dbReference>
<evidence type="ECO:0000256" key="14">
    <source>
        <dbReference type="ARBA" id="ARBA00022989"/>
    </source>
</evidence>
<dbReference type="STRING" id="4529.A0A0E0QZM8"/>
<dbReference type="InterPro" id="IPR008271">
    <property type="entry name" value="Ser/Thr_kinase_AS"/>
</dbReference>
<dbReference type="PROSITE" id="PS00108">
    <property type="entry name" value="PROTEIN_KINASE_ST"/>
    <property type="match status" value="2"/>
</dbReference>
<dbReference type="OMA" id="NDDVAMN"/>
<evidence type="ECO:0000256" key="8">
    <source>
        <dbReference type="ARBA" id="ARBA00022692"/>
    </source>
</evidence>
<accession>A0A0E0QZM8</accession>
<feature type="domain" description="Protein kinase" evidence="23">
    <location>
        <begin position="1053"/>
        <end position="1341"/>
    </location>
</feature>
<feature type="transmembrane region" description="Helical" evidence="21">
    <location>
        <begin position="306"/>
        <end position="328"/>
    </location>
</feature>
<dbReference type="eggNOG" id="ENOG502QSJ4">
    <property type="taxonomic scope" value="Eukaryota"/>
</dbReference>
<proteinExistence type="inferred from homology"/>
<evidence type="ECO:0000313" key="25">
    <source>
        <dbReference type="Proteomes" id="UP000008022"/>
    </source>
</evidence>
<dbReference type="FunFam" id="2.60.120.200:FF:000112">
    <property type="entry name" value="L-type lectin-domain containing receptor kinase V.9"/>
    <property type="match status" value="1"/>
</dbReference>
<dbReference type="GO" id="GO:0005886">
    <property type="term" value="C:plasma membrane"/>
    <property type="evidence" value="ECO:0007669"/>
    <property type="project" value="UniProtKB-SubCell"/>
</dbReference>
<evidence type="ECO:0000256" key="10">
    <source>
        <dbReference type="ARBA" id="ARBA00022734"/>
    </source>
</evidence>
<dbReference type="GO" id="GO:0004674">
    <property type="term" value="F:protein serine/threonine kinase activity"/>
    <property type="evidence" value="ECO:0007669"/>
    <property type="project" value="UniProtKB-KW"/>
</dbReference>
<reference evidence="25" key="1">
    <citation type="submission" date="2013-06" db="EMBL/GenBank/DDBJ databases">
        <authorList>
            <person name="Zhao Q."/>
        </authorList>
    </citation>
    <scope>NUCLEOTIDE SEQUENCE</scope>
    <source>
        <strain evidence="25">cv. W1943</strain>
    </source>
</reference>
<evidence type="ECO:0000256" key="4">
    <source>
        <dbReference type="ARBA" id="ARBA00012513"/>
    </source>
</evidence>
<dbReference type="Pfam" id="PF00139">
    <property type="entry name" value="Lectin_legB"/>
    <property type="match status" value="2"/>
</dbReference>
<dbReference type="GO" id="GO:0030246">
    <property type="term" value="F:carbohydrate binding"/>
    <property type="evidence" value="ECO:0007669"/>
    <property type="project" value="UniProtKB-KW"/>
</dbReference>
<dbReference type="Pfam" id="PF00069">
    <property type="entry name" value="Pkinase"/>
    <property type="match status" value="2"/>
</dbReference>
<feature type="binding site" evidence="20">
    <location>
        <position position="390"/>
    </location>
    <ligand>
        <name>ATP</name>
        <dbReference type="ChEBI" id="CHEBI:30616"/>
    </ligand>
</feature>
<name>A0A0E0QZM8_ORYRU</name>
<reference evidence="24" key="2">
    <citation type="submission" date="2015-06" db="UniProtKB">
        <authorList>
            <consortium name="EnsemblPlants"/>
        </authorList>
    </citation>
    <scope>IDENTIFICATION</scope>
</reference>
<keyword evidence="15 21" id="KW-0472">Membrane</keyword>
<evidence type="ECO:0000256" key="9">
    <source>
        <dbReference type="ARBA" id="ARBA00022729"/>
    </source>
</evidence>
<dbReference type="InterPro" id="IPR017441">
    <property type="entry name" value="Protein_kinase_ATP_BS"/>
</dbReference>
<dbReference type="Gene3D" id="2.60.120.200">
    <property type="match status" value="2"/>
</dbReference>
<keyword evidence="14 21" id="KW-1133">Transmembrane helix</keyword>
<dbReference type="FunFam" id="3.30.200.20:FF:000592">
    <property type="entry name" value="L-type lectin-domain containing receptor kinase V.9"/>
    <property type="match status" value="1"/>
</dbReference>
<evidence type="ECO:0000256" key="3">
    <source>
        <dbReference type="ARBA" id="ARBA00010217"/>
    </source>
</evidence>
<evidence type="ECO:0000313" key="24">
    <source>
        <dbReference type="EnsemblPlants" id="ORUFI10G11960.1"/>
    </source>
</evidence>
<keyword evidence="6" id="KW-0723">Serine/threonine-protein kinase</keyword>
<feature type="transmembrane region" description="Helical" evidence="21">
    <location>
        <begin position="733"/>
        <end position="754"/>
    </location>
</feature>
<keyword evidence="11 20" id="KW-0547">Nucleotide-binding</keyword>
<dbReference type="Proteomes" id="UP000008022">
    <property type="component" value="Unassembled WGS sequence"/>
</dbReference>
<dbReference type="Gene3D" id="1.10.510.10">
    <property type="entry name" value="Transferase(Phosphotransferase) domain 1"/>
    <property type="match status" value="2"/>
</dbReference>
<feature type="chain" id="PRO_5002371987" description="non-specific serine/threonine protein kinase" evidence="22">
    <location>
        <begin position="30"/>
        <end position="1386"/>
    </location>
</feature>
<comment type="catalytic activity">
    <reaction evidence="19">
        <text>L-seryl-[protein] + ATP = O-phospho-L-seryl-[protein] + ADP + H(+)</text>
        <dbReference type="Rhea" id="RHEA:17989"/>
        <dbReference type="Rhea" id="RHEA-COMP:9863"/>
        <dbReference type="Rhea" id="RHEA-COMP:11604"/>
        <dbReference type="ChEBI" id="CHEBI:15378"/>
        <dbReference type="ChEBI" id="CHEBI:29999"/>
        <dbReference type="ChEBI" id="CHEBI:30616"/>
        <dbReference type="ChEBI" id="CHEBI:83421"/>
        <dbReference type="ChEBI" id="CHEBI:456216"/>
        <dbReference type="EC" id="2.7.11.1"/>
    </reaction>
    <physiologicalReaction direction="left-to-right" evidence="19">
        <dbReference type="Rhea" id="RHEA:17990"/>
    </physiologicalReaction>
</comment>
<dbReference type="InterPro" id="IPR011009">
    <property type="entry name" value="Kinase-like_dom_sf"/>
</dbReference>
<dbReference type="InterPro" id="IPR013320">
    <property type="entry name" value="ConA-like_dom_sf"/>
</dbReference>
<protein>
    <recommendedName>
        <fullName evidence="4">non-specific serine/threonine protein kinase</fullName>
        <ecNumber evidence="4">2.7.11.1</ecNumber>
    </recommendedName>
</protein>
<dbReference type="SUPFAM" id="SSF56112">
    <property type="entry name" value="Protein kinase-like (PK-like)"/>
    <property type="match status" value="2"/>
</dbReference>
<dbReference type="SMART" id="SM00220">
    <property type="entry name" value="S_TKc"/>
    <property type="match status" value="2"/>
</dbReference>
<dbReference type="FunFam" id="2.60.120.200:FF:000051">
    <property type="entry name" value="L-type lectin-domain containing receptor kinase V.9"/>
    <property type="match status" value="1"/>
</dbReference>
<evidence type="ECO:0000256" key="2">
    <source>
        <dbReference type="ARBA" id="ARBA00008536"/>
    </source>
</evidence>
<evidence type="ECO:0000256" key="15">
    <source>
        <dbReference type="ARBA" id="ARBA00023136"/>
    </source>
</evidence>
<evidence type="ECO:0000256" key="7">
    <source>
        <dbReference type="ARBA" id="ARBA00022679"/>
    </source>
</evidence>
<evidence type="ECO:0000256" key="17">
    <source>
        <dbReference type="ARBA" id="ARBA00023180"/>
    </source>
</evidence>
<dbReference type="PROSITE" id="PS00107">
    <property type="entry name" value="PROTEIN_KINASE_ATP"/>
    <property type="match status" value="2"/>
</dbReference>
<dbReference type="GO" id="GO:1901001">
    <property type="term" value="P:negative regulation of response to salt stress"/>
    <property type="evidence" value="ECO:0007669"/>
    <property type="project" value="UniProtKB-ARBA"/>
</dbReference>
<dbReference type="FunFam" id="1.10.510.10:FF:000517">
    <property type="entry name" value="Putative receptor kinase Lecrk"/>
    <property type="match status" value="2"/>
</dbReference>
<feature type="domain" description="Protein kinase" evidence="23">
    <location>
        <begin position="361"/>
        <end position="651"/>
    </location>
</feature>
<evidence type="ECO:0000256" key="18">
    <source>
        <dbReference type="ARBA" id="ARBA00048659"/>
    </source>
</evidence>
<evidence type="ECO:0000256" key="1">
    <source>
        <dbReference type="ARBA" id="ARBA00004251"/>
    </source>
</evidence>
<dbReference type="GO" id="GO:0005524">
    <property type="term" value="F:ATP binding"/>
    <property type="evidence" value="ECO:0007669"/>
    <property type="project" value="UniProtKB-UniRule"/>
</dbReference>
<feature type="signal peptide" evidence="22">
    <location>
        <begin position="1"/>
        <end position="29"/>
    </location>
</feature>
<evidence type="ECO:0000256" key="13">
    <source>
        <dbReference type="ARBA" id="ARBA00022840"/>
    </source>
</evidence>
<evidence type="ECO:0000256" key="6">
    <source>
        <dbReference type="ARBA" id="ARBA00022527"/>
    </source>
</evidence>
<dbReference type="InterPro" id="IPR000719">
    <property type="entry name" value="Prot_kinase_dom"/>
</dbReference>
<dbReference type="FunFam" id="3.30.200.20:FF:000112">
    <property type="entry name" value="Lectin-domain containing receptor kinase A4.3"/>
    <property type="match status" value="1"/>
</dbReference>